<evidence type="ECO:0000259" key="1">
    <source>
        <dbReference type="Pfam" id="PF12680"/>
    </source>
</evidence>
<dbReference type="RefSeq" id="WP_273686142.1">
    <property type="nucleotide sequence ID" value="NZ_CP117411.1"/>
</dbReference>
<accession>A0ABY7TH48</accession>
<reference evidence="2 3" key="1">
    <citation type="submission" date="2023-02" db="EMBL/GenBank/DDBJ databases">
        <title>Genome sequence of Sphingomonas naphthae.</title>
        <authorList>
            <person name="Kim S."/>
            <person name="Heo J."/>
            <person name="Kwon S.-W."/>
        </authorList>
    </citation>
    <scope>NUCLEOTIDE SEQUENCE [LARGE SCALE GENOMIC DNA]</scope>
    <source>
        <strain evidence="2 3">KACC 18716</strain>
    </source>
</reference>
<protein>
    <submittedName>
        <fullName evidence="2">Nuclear transport factor 2 family protein</fullName>
    </submittedName>
</protein>
<proteinExistence type="predicted"/>
<dbReference type="Proteomes" id="UP001220395">
    <property type="component" value="Chromosome"/>
</dbReference>
<dbReference type="EMBL" id="CP117411">
    <property type="protein sequence ID" value="WCT72188.1"/>
    <property type="molecule type" value="Genomic_DNA"/>
</dbReference>
<dbReference type="Gene3D" id="3.10.450.50">
    <property type="match status" value="1"/>
</dbReference>
<keyword evidence="3" id="KW-1185">Reference proteome</keyword>
<feature type="domain" description="SnoaL-like" evidence="1">
    <location>
        <begin position="13"/>
        <end position="126"/>
    </location>
</feature>
<gene>
    <name evidence="2" type="ORF">PQ455_11095</name>
</gene>
<dbReference type="SUPFAM" id="SSF54427">
    <property type="entry name" value="NTF2-like"/>
    <property type="match status" value="1"/>
</dbReference>
<sequence length="153" mass="17679">MTADATTSAQETLRRWNRAIRAKELDGLRAMMTDDVVIELPFNESGRTEQGFFRVYRGRDACVDFWREAFAQEGRVNRSTEIETSVTADGARIFVEFQGDVTMQSGRAYRNRYVMRFDLVDGRISRLREYYNPIQSAYAFGRPVAGRFHIDAL</sequence>
<name>A0ABY7TH48_9SPHN</name>
<organism evidence="2 3">
    <name type="scientific">Sphingomonas naphthae</name>
    <dbReference type="NCBI Taxonomy" id="1813468"/>
    <lineage>
        <taxon>Bacteria</taxon>
        <taxon>Pseudomonadati</taxon>
        <taxon>Pseudomonadota</taxon>
        <taxon>Alphaproteobacteria</taxon>
        <taxon>Sphingomonadales</taxon>
        <taxon>Sphingomonadaceae</taxon>
        <taxon>Sphingomonas</taxon>
    </lineage>
</organism>
<dbReference type="Pfam" id="PF12680">
    <property type="entry name" value="SnoaL_2"/>
    <property type="match status" value="1"/>
</dbReference>
<evidence type="ECO:0000313" key="2">
    <source>
        <dbReference type="EMBL" id="WCT72188.1"/>
    </source>
</evidence>
<dbReference type="InterPro" id="IPR032710">
    <property type="entry name" value="NTF2-like_dom_sf"/>
</dbReference>
<evidence type="ECO:0000313" key="3">
    <source>
        <dbReference type="Proteomes" id="UP001220395"/>
    </source>
</evidence>
<dbReference type="InterPro" id="IPR037401">
    <property type="entry name" value="SnoaL-like"/>
</dbReference>